<keyword evidence="3" id="KW-1185">Reference proteome</keyword>
<gene>
    <name evidence="2" type="ORF">CEY00_Acc24320</name>
</gene>
<dbReference type="PANTHER" id="PTHR34190:SF10">
    <property type="entry name" value="TERNARY COMPLEX FACTOR MIP1 LEUCINE-ZIPPER DOMAIN-CONTAINING PROTEIN"/>
    <property type="match status" value="1"/>
</dbReference>
<evidence type="ECO:0000256" key="1">
    <source>
        <dbReference type="SAM" id="MobiDB-lite"/>
    </source>
</evidence>
<feature type="compositionally biased region" description="Basic residues" evidence="1">
    <location>
        <begin position="150"/>
        <end position="163"/>
    </location>
</feature>
<dbReference type="PANTHER" id="PTHR34190">
    <property type="entry name" value="EXPRESSED PROTEIN"/>
    <property type="match status" value="1"/>
</dbReference>
<dbReference type="InParanoid" id="A0A2R6Q1S7"/>
<sequence>MEIQEKKESPSPLPVLPRLDRLDRLLQLLEEKNRVSEKLVIRKIEPEDQHITLSNALDEVHHKGTLMERLEMLEKRVLQLSLNVDEKSTSRSSSSNFPVSEKLVRSSGLSSVTKEDQDETSALVGSRDPLLIQEETSPQASIKSPENRPKSRKQKGKSGKIRRSWFRLGC</sequence>
<dbReference type="AlphaFoldDB" id="A0A2R6Q1S7"/>
<dbReference type="Gramene" id="PSS00352">
    <property type="protein sequence ID" value="PSS00352"/>
    <property type="gene ID" value="CEY00_Acc24320"/>
</dbReference>
<dbReference type="EMBL" id="NKQK01000021">
    <property type="protein sequence ID" value="PSS00352.1"/>
    <property type="molecule type" value="Genomic_DNA"/>
</dbReference>
<feature type="region of interest" description="Disordered" evidence="1">
    <location>
        <begin position="84"/>
        <end position="163"/>
    </location>
</feature>
<comment type="caution">
    <text evidence="2">The sequence shown here is derived from an EMBL/GenBank/DDBJ whole genome shotgun (WGS) entry which is preliminary data.</text>
</comment>
<feature type="compositionally biased region" description="Polar residues" evidence="1">
    <location>
        <begin position="134"/>
        <end position="144"/>
    </location>
</feature>
<dbReference type="OrthoDB" id="1225832at2759"/>
<organism evidence="2 3">
    <name type="scientific">Actinidia chinensis var. chinensis</name>
    <name type="common">Chinese soft-hair kiwi</name>
    <dbReference type="NCBI Taxonomy" id="1590841"/>
    <lineage>
        <taxon>Eukaryota</taxon>
        <taxon>Viridiplantae</taxon>
        <taxon>Streptophyta</taxon>
        <taxon>Embryophyta</taxon>
        <taxon>Tracheophyta</taxon>
        <taxon>Spermatophyta</taxon>
        <taxon>Magnoliopsida</taxon>
        <taxon>eudicotyledons</taxon>
        <taxon>Gunneridae</taxon>
        <taxon>Pentapetalae</taxon>
        <taxon>asterids</taxon>
        <taxon>Ericales</taxon>
        <taxon>Actinidiaceae</taxon>
        <taxon>Actinidia</taxon>
    </lineage>
</organism>
<name>A0A2R6Q1S7_ACTCC</name>
<proteinExistence type="predicted"/>
<accession>A0A2R6Q1S7</accession>
<dbReference type="Proteomes" id="UP000241394">
    <property type="component" value="Chromosome LG21"/>
</dbReference>
<reference evidence="2 3" key="1">
    <citation type="submission" date="2017-07" db="EMBL/GenBank/DDBJ databases">
        <title>An improved, manually edited Actinidia chinensis var. chinensis (kiwifruit) genome highlights the challenges associated with draft genomes and gene prediction in plants.</title>
        <authorList>
            <person name="Pilkington S."/>
            <person name="Crowhurst R."/>
            <person name="Hilario E."/>
            <person name="Nardozza S."/>
            <person name="Fraser L."/>
            <person name="Peng Y."/>
            <person name="Gunaseelan K."/>
            <person name="Simpson R."/>
            <person name="Tahir J."/>
            <person name="Deroles S."/>
            <person name="Templeton K."/>
            <person name="Luo Z."/>
            <person name="Davy M."/>
            <person name="Cheng C."/>
            <person name="Mcneilage M."/>
            <person name="Scaglione D."/>
            <person name="Liu Y."/>
            <person name="Zhang Q."/>
            <person name="Datson P."/>
            <person name="De Silva N."/>
            <person name="Gardiner S."/>
            <person name="Bassett H."/>
            <person name="Chagne D."/>
            <person name="Mccallum J."/>
            <person name="Dzierzon H."/>
            <person name="Deng C."/>
            <person name="Wang Y.-Y."/>
            <person name="Barron N."/>
            <person name="Manako K."/>
            <person name="Bowen J."/>
            <person name="Foster T."/>
            <person name="Erridge Z."/>
            <person name="Tiffin H."/>
            <person name="Waite C."/>
            <person name="Davies K."/>
            <person name="Grierson E."/>
            <person name="Laing W."/>
            <person name="Kirk R."/>
            <person name="Chen X."/>
            <person name="Wood M."/>
            <person name="Montefiori M."/>
            <person name="Brummell D."/>
            <person name="Schwinn K."/>
            <person name="Catanach A."/>
            <person name="Fullerton C."/>
            <person name="Li D."/>
            <person name="Meiyalaghan S."/>
            <person name="Nieuwenhuizen N."/>
            <person name="Read N."/>
            <person name="Prakash R."/>
            <person name="Hunter D."/>
            <person name="Zhang H."/>
            <person name="Mckenzie M."/>
            <person name="Knabel M."/>
            <person name="Harris A."/>
            <person name="Allan A."/>
            <person name="Chen A."/>
            <person name="Janssen B."/>
            <person name="Plunkett B."/>
            <person name="Dwamena C."/>
            <person name="Voogd C."/>
            <person name="Leif D."/>
            <person name="Lafferty D."/>
            <person name="Souleyre E."/>
            <person name="Varkonyi-Gasic E."/>
            <person name="Gambi F."/>
            <person name="Hanley J."/>
            <person name="Yao J.-L."/>
            <person name="Cheung J."/>
            <person name="David K."/>
            <person name="Warren B."/>
            <person name="Marsh K."/>
            <person name="Snowden K."/>
            <person name="Lin-Wang K."/>
            <person name="Brian L."/>
            <person name="Martinez-Sanchez M."/>
            <person name="Wang M."/>
            <person name="Ileperuma N."/>
            <person name="Macnee N."/>
            <person name="Campin R."/>
            <person name="Mcatee P."/>
            <person name="Drummond R."/>
            <person name="Espley R."/>
            <person name="Ireland H."/>
            <person name="Wu R."/>
            <person name="Atkinson R."/>
            <person name="Karunairetnam S."/>
            <person name="Bulley S."/>
            <person name="Chunkath S."/>
            <person name="Hanley Z."/>
            <person name="Storey R."/>
            <person name="Thrimawithana A."/>
            <person name="Thomson S."/>
            <person name="David C."/>
            <person name="Testolin R."/>
        </authorList>
    </citation>
    <scope>NUCLEOTIDE SEQUENCE [LARGE SCALE GENOMIC DNA]</scope>
    <source>
        <strain evidence="3">cv. Red5</strain>
        <tissue evidence="2">Young leaf</tissue>
    </source>
</reference>
<protein>
    <submittedName>
        <fullName evidence="2">Protein FAM50A like</fullName>
    </submittedName>
</protein>
<reference evidence="3" key="2">
    <citation type="journal article" date="2018" name="BMC Genomics">
        <title>A manually annotated Actinidia chinensis var. chinensis (kiwifruit) genome highlights the challenges associated with draft genomes and gene prediction in plants.</title>
        <authorList>
            <person name="Pilkington S.M."/>
            <person name="Crowhurst R."/>
            <person name="Hilario E."/>
            <person name="Nardozza S."/>
            <person name="Fraser L."/>
            <person name="Peng Y."/>
            <person name="Gunaseelan K."/>
            <person name="Simpson R."/>
            <person name="Tahir J."/>
            <person name="Deroles S.C."/>
            <person name="Templeton K."/>
            <person name="Luo Z."/>
            <person name="Davy M."/>
            <person name="Cheng C."/>
            <person name="McNeilage M."/>
            <person name="Scaglione D."/>
            <person name="Liu Y."/>
            <person name="Zhang Q."/>
            <person name="Datson P."/>
            <person name="De Silva N."/>
            <person name="Gardiner S.E."/>
            <person name="Bassett H."/>
            <person name="Chagne D."/>
            <person name="McCallum J."/>
            <person name="Dzierzon H."/>
            <person name="Deng C."/>
            <person name="Wang Y.Y."/>
            <person name="Barron L."/>
            <person name="Manako K."/>
            <person name="Bowen J."/>
            <person name="Foster T.M."/>
            <person name="Erridge Z.A."/>
            <person name="Tiffin H."/>
            <person name="Waite C.N."/>
            <person name="Davies K.M."/>
            <person name="Grierson E.P."/>
            <person name="Laing W.A."/>
            <person name="Kirk R."/>
            <person name="Chen X."/>
            <person name="Wood M."/>
            <person name="Montefiori M."/>
            <person name="Brummell D.A."/>
            <person name="Schwinn K.E."/>
            <person name="Catanach A."/>
            <person name="Fullerton C."/>
            <person name="Li D."/>
            <person name="Meiyalaghan S."/>
            <person name="Nieuwenhuizen N."/>
            <person name="Read N."/>
            <person name="Prakash R."/>
            <person name="Hunter D."/>
            <person name="Zhang H."/>
            <person name="McKenzie M."/>
            <person name="Knabel M."/>
            <person name="Harris A."/>
            <person name="Allan A.C."/>
            <person name="Gleave A."/>
            <person name="Chen A."/>
            <person name="Janssen B.J."/>
            <person name="Plunkett B."/>
            <person name="Ampomah-Dwamena C."/>
            <person name="Voogd C."/>
            <person name="Leif D."/>
            <person name="Lafferty D."/>
            <person name="Souleyre E.J.F."/>
            <person name="Varkonyi-Gasic E."/>
            <person name="Gambi F."/>
            <person name="Hanley J."/>
            <person name="Yao J.L."/>
            <person name="Cheung J."/>
            <person name="David K.M."/>
            <person name="Warren B."/>
            <person name="Marsh K."/>
            <person name="Snowden K.C."/>
            <person name="Lin-Wang K."/>
            <person name="Brian L."/>
            <person name="Martinez-Sanchez M."/>
            <person name="Wang M."/>
            <person name="Ileperuma N."/>
            <person name="Macnee N."/>
            <person name="Campin R."/>
            <person name="McAtee P."/>
            <person name="Drummond R.S.M."/>
            <person name="Espley R.V."/>
            <person name="Ireland H.S."/>
            <person name="Wu R."/>
            <person name="Atkinson R.G."/>
            <person name="Karunairetnam S."/>
            <person name="Bulley S."/>
            <person name="Chunkath S."/>
            <person name="Hanley Z."/>
            <person name="Storey R."/>
            <person name="Thrimawithana A.H."/>
            <person name="Thomson S."/>
            <person name="David C."/>
            <person name="Testolin R."/>
            <person name="Huang H."/>
            <person name="Hellens R.P."/>
            <person name="Schaffer R.J."/>
        </authorList>
    </citation>
    <scope>NUCLEOTIDE SEQUENCE [LARGE SCALE GENOMIC DNA]</scope>
    <source>
        <strain evidence="3">cv. Red5</strain>
    </source>
</reference>
<evidence type="ECO:0000313" key="3">
    <source>
        <dbReference type="Proteomes" id="UP000241394"/>
    </source>
</evidence>
<evidence type="ECO:0000313" key="2">
    <source>
        <dbReference type="EMBL" id="PSS00352.1"/>
    </source>
</evidence>
<dbReference type="OMA" id="MMNNDER"/>